<dbReference type="SMR" id="A0A8T3BBB3"/>
<reference evidence="1" key="1">
    <citation type="journal article" date="2022" name="Front. Genet.">
        <title>Chromosome-Scale Assembly of the Dendrobium nobile Genome Provides Insights Into the Molecular Mechanism of the Biosynthesis of the Medicinal Active Ingredient of Dendrobium.</title>
        <authorList>
            <person name="Xu Q."/>
            <person name="Niu S.-C."/>
            <person name="Li K.-L."/>
            <person name="Zheng P.-J."/>
            <person name="Zhang X.-J."/>
            <person name="Jia Y."/>
            <person name="Liu Y."/>
            <person name="Niu Y.-X."/>
            <person name="Yu L.-H."/>
            <person name="Chen D.-F."/>
            <person name="Zhang G.-Q."/>
        </authorList>
    </citation>
    <scope>NUCLEOTIDE SEQUENCE</scope>
    <source>
        <tissue evidence="1">Leaf</tissue>
    </source>
</reference>
<dbReference type="OrthoDB" id="776831at2759"/>
<dbReference type="GO" id="GO:0004721">
    <property type="term" value="F:phosphoprotein phosphatase activity"/>
    <property type="evidence" value="ECO:0007669"/>
    <property type="project" value="InterPro"/>
</dbReference>
<dbReference type="AlphaFoldDB" id="A0A8T3BBB3"/>
<evidence type="ECO:0000313" key="1">
    <source>
        <dbReference type="EMBL" id="KAI0510332.1"/>
    </source>
</evidence>
<gene>
    <name evidence="1" type="ORF">KFK09_010933</name>
</gene>
<dbReference type="GO" id="GO:0043622">
    <property type="term" value="P:cortical microtubule organization"/>
    <property type="evidence" value="ECO:0007669"/>
    <property type="project" value="InterPro"/>
</dbReference>
<dbReference type="EMBL" id="JAGYWB010000009">
    <property type="protein sequence ID" value="KAI0510332.1"/>
    <property type="molecule type" value="Genomic_DNA"/>
</dbReference>
<name>A0A8T3BBB3_DENNO</name>
<keyword evidence="2" id="KW-1185">Reference proteome</keyword>
<dbReference type="GO" id="GO:0009737">
    <property type="term" value="P:response to abscisic acid"/>
    <property type="evidence" value="ECO:0007669"/>
    <property type="project" value="InterPro"/>
</dbReference>
<dbReference type="Proteomes" id="UP000829196">
    <property type="component" value="Unassembled WGS sequence"/>
</dbReference>
<dbReference type="InterPro" id="IPR035010">
    <property type="entry name" value="PHS1"/>
</dbReference>
<protein>
    <submittedName>
        <fullName evidence="1">Uncharacterized protein</fullName>
    </submittedName>
</protein>
<organism evidence="1 2">
    <name type="scientific">Dendrobium nobile</name>
    <name type="common">Orchid</name>
    <dbReference type="NCBI Taxonomy" id="94219"/>
    <lineage>
        <taxon>Eukaryota</taxon>
        <taxon>Viridiplantae</taxon>
        <taxon>Streptophyta</taxon>
        <taxon>Embryophyta</taxon>
        <taxon>Tracheophyta</taxon>
        <taxon>Spermatophyta</taxon>
        <taxon>Magnoliopsida</taxon>
        <taxon>Liliopsida</taxon>
        <taxon>Asparagales</taxon>
        <taxon>Orchidaceae</taxon>
        <taxon>Epidendroideae</taxon>
        <taxon>Malaxideae</taxon>
        <taxon>Dendrobiinae</taxon>
        <taxon>Dendrobium</taxon>
    </lineage>
</organism>
<sequence length="111" mass="12522">MLRKKHRRAQPNDGFAKILLNLDLTLHGKVSMDWQHKKPVMKVCPICGKNVGLSMSSLKLHLQKSHKRVSLGSVDSGLTIETLKVFEELKISPSVNNNPIHCKSRSLSHKF</sequence>
<proteinExistence type="predicted"/>
<dbReference type="PANTHER" id="PTHR47100:SF5">
    <property type="entry name" value="DUAL SPECIFICITY PROTEIN PHOSPHATASE PHS1"/>
    <property type="match status" value="1"/>
</dbReference>
<evidence type="ECO:0000313" key="2">
    <source>
        <dbReference type="Proteomes" id="UP000829196"/>
    </source>
</evidence>
<comment type="caution">
    <text evidence="1">The sequence shown here is derived from an EMBL/GenBank/DDBJ whole genome shotgun (WGS) entry which is preliminary data.</text>
</comment>
<dbReference type="PANTHER" id="PTHR47100">
    <property type="entry name" value="DUAL SPECIFICITY PROTEIN PHOSPHATASE PHS1"/>
    <property type="match status" value="1"/>
</dbReference>
<accession>A0A8T3BBB3</accession>